<dbReference type="SUPFAM" id="SSF51905">
    <property type="entry name" value="FAD/NAD(P)-binding domain"/>
    <property type="match status" value="1"/>
</dbReference>
<dbReference type="Gene3D" id="3.50.50.100">
    <property type="match status" value="1"/>
</dbReference>
<comment type="caution">
    <text evidence="7">The sequence shown here is derived from an EMBL/GenBank/DDBJ whole genome shotgun (WGS) entry which is preliminary data.</text>
</comment>
<evidence type="ECO:0000256" key="5">
    <source>
        <dbReference type="ARBA" id="ARBA00023002"/>
    </source>
</evidence>
<comment type="cofactor">
    <cofactor evidence="1">
        <name>FAD</name>
        <dbReference type="ChEBI" id="CHEBI:57692"/>
    </cofactor>
</comment>
<evidence type="ECO:0000313" key="8">
    <source>
        <dbReference type="Proteomes" id="UP001221838"/>
    </source>
</evidence>
<dbReference type="PRINTS" id="PR00469">
    <property type="entry name" value="PNDRDTASEII"/>
</dbReference>
<evidence type="ECO:0000256" key="3">
    <source>
        <dbReference type="ARBA" id="ARBA00022630"/>
    </source>
</evidence>
<evidence type="ECO:0000259" key="6">
    <source>
        <dbReference type="Pfam" id="PF07992"/>
    </source>
</evidence>
<dbReference type="RefSeq" id="WP_272142902.1">
    <property type="nucleotide sequence ID" value="NZ_JAQNDM010000002.1"/>
</dbReference>
<accession>A0ABT5DI15</accession>
<dbReference type="InterPro" id="IPR051169">
    <property type="entry name" value="NADH-Q_oxidoreductase"/>
</dbReference>
<dbReference type="InterPro" id="IPR036188">
    <property type="entry name" value="FAD/NAD-bd_sf"/>
</dbReference>
<gene>
    <name evidence="7" type="ORF">POL68_30185</name>
</gene>
<dbReference type="PANTHER" id="PTHR42913">
    <property type="entry name" value="APOPTOSIS-INDUCING FACTOR 1"/>
    <property type="match status" value="1"/>
</dbReference>
<protein>
    <submittedName>
        <fullName evidence="7">FAD-dependent oxidoreductase</fullName>
    </submittedName>
</protein>
<feature type="domain" description="FAD/NAD(P)-binding" evidence="6">
    <location>
        <begin position="1"/>
        <end position="283"/>
    </location>
</feature>
<reference evidence="7 8" key="1">
    <citation type="submission" date="2022-11" db="EMBL/GenBank/DDBJ databases">
        <title>Minimal conservation of predation-associated metabolite biosynthetic gene clusters underscores biosynthetic potential of Myxococcota including descriptions for ten novel species: Archangium lansinium sp. nov., Myxococcus landrumus sp. nov., Nannocystis bai.</title>
        <authorList>
            <person name="Ahearne A."/>
            <person name="Stevens C."/>
            <person name="Dowd S."/>
        </authorList>
    </citation>
    <scope>NUCLEOTIDE SEQUENCE [LARGE SCALE GENOMIC DNA]</scope>
    <source>
        <strain evidence="7 8">NCWAL01</strain>
    </source>
</reference>
<dbReference type="PANTHER" id="PTHR42913:SF3">
    <property type="entry name" value="64 KDA MITOCHONDRIAL NADH DEHYDROGENASE (EUROFUNG)"/>
    <property type="match status" value="1"/>
</dbReference>
<name>A0ABT5DI15_9BACT</name>
<evidence type="ECO:0000256" key="2">
    <source>
        <dbReference type="ARBA" id="ARBA00005272"/>
    </source>
</evidence>
<dbReference type="InterPro" id="IPR023753">
    <property type="entry name" value="FAD/NAD-binding_dom"/>
</dbReference>
<sequence>MRVIILGGGYAGLVCALRLARRARGQVAITLVSENEHFVERIRLHEWAAGHKPSQKALKEMVAGTDITLKRGRVTRIDPQGEVTVGQERLSFDRLVVALGSQADTRSVPGIREHAFTLEPASAAELASKLPALAARGGRVVVIGGGLTGIEGATEFAESYPGLKVSLLTSSALGKDFQDVGRKHLLSCLDRLGVTQEQGRVKRIHADAIELADRTVPFDVCLWTGGFTVPALLRESGLPVNERGQVLVDPFLHVLGHKNIMAVGDAATLVDPPSAMDMGCKTALPMGAHAAENLARILRGEPEKRLEYVHSVFCTSLGRNDGIIQFYRADGSRVPWVVTGRPAAWIKEFICRSTLLAPQLERVGLGGTLWRKRSQTSSLEPSGQEILAV</sequence>
<evidence type="ECO:0000256" key="1">
    <source>
        <dbReference type="ARBA" id="ARBA00001974"/>
    </source>
</evidence>
<dbReference type="PRINTS" id="PR00368">
    <property type="entry name" value="FADPNR"/>
</dbReference>
<keyword evidence="4" id="KW-0274">FAD</keyword>
<keyword evidence="3" id="KW-0285">Flavoprotein</keyword>
<dbReference type="Proteomes" id="UP001221838">
    <property type="component" value="Unassembled WGS sequence"/>
</dbReference>
<keyword evidence="5" id="KW-0560">Oxidoreductase</keyword>
<evidence type="ECO:0000313" key="7">
    <source>
        <dbReference type="EMBL" id="MDC0712768.1"/>
    </source>
</evidence>
<evidence type="ECO:0000256" key="4">
    <source>
        <dbReference type="ARBA" id="ARBA00022827"/>
    </source>
</evidence>
<comment type="similarity">
    <text evidence="2">Belongs to the NADH dehydrogenase family.</text>
</comment>
<keyword evidence="8" id="KW-1185">Reference proteome</keyword>
<proteinExistence type="inferred from homology"/>
<organism evidence="7 8">
    <name type="scientific">Stigmatella ashevillensis</name>
    <dbReference type="NCBI Taxonomy" id="2995309"/>
    <lineage>
        <taxon>Bacteria</taxon>
        <taxon>Pseudomonadati</taxon>
        <taxon>Myxococcota</taxon>
        <taxon>Myxococcia</taxon>
        <taxon>Myxococcales</taxon>
        <taxon>Cystobacterineae</taxon>
        <taxon>Archangiaceae</taxon>
        <taxon>Stigmatella</taxon>
    </lineage>
</organism>
<dbReference type="Pfam" id="PF07992">
    <property type="entry name" value="Pyr_redox_2"/>
    <property type="match status" value="1"/>
</dbReference>
<dbReference type="EMBL" id="JAQNDM010000002">
    <property type="protein sequence ID" value="MDC0712768.1"/>
    <property type="molecule type" value="Genomic_DNA"/>
</dbReference>